<evidence type="ECO:0000313" key="2">
    <source>
        <dbReference type="Proteomes" id="UP000576821"/>
    </source>
</evidence>
<dbReference type="Proteomes" id="UP000576821">
    <property type="component" value="Unassembled WGS sequence"/>
</dbReference>
<name>A0A846MBQ2_9SPHN</name>
<dbReference type="AlphaFoldDB" id="A0A846MBQ2"/>
<gene>
    <name evidence="1" type="ORF">FHS54_003050</name>
</gene>
<proteinExistence type="predicted"/>
<sequence length="228" mass="25125">MATALKSEAATGARSMGHMALHYKKPEEGPLAARLLGMLGYVLTQDLTLPDGTHFYRFVVDAKHQPRGDGVVFLSCVPEAQRELMAAIHGALNVGTAQEHPAVAAMREKMDQDPEYGFHYGTLLESLEDLENVFMGLEEANRSDPELKGRLKLVYNRALPGTPAVDARLDASPIYKNATRHAYGKNGVQAFLETDILSSGMLGETMILEFDYVFPGYTNHILSVVEWE</sequence>
<evidence type="ECO:0000313" key="1">
    <source>
        <dbReference type="EMBL" id="NIJ18050.1"/>
    </source>
</evidence>
<organism evidence="1 2">
    <name type="scientific">Sphingobium vermicomposti</name>
    <dbReference type="NCBI Taxonomy" id="529005"/>
    <lineage>
        <taxon>Bacteria</taxon>
        <taxon>Pseudomonadati</taxon>
        <taxon>Pseudomonadota</taxon>
        <taxon>Alphaproteobacteria</taxon>
        <taxon>Sphingomonadales</taxon>
        <taxon>Sphingomonadaceae</taxon>
        <taxon>Sphingobium</taxon>
    </lineage>
</organism>
<reference evidence="1 2" key="1">
    <citation type="submission" date="2020-03" db="EMBL/GenBank/DDBJ databases">
        <title>Genomic Encyclopedia of Type Strains, Phase IV (KMG-IV): sequencing the most valuable type-strain genomes for metagenomic binning, comparative biology and taxonomic classification.</title>
        <authorList>
            <person name="Goeker M."/>
        </authorList>
    </citation>
    <scope>NUCLEOTIDE SEQUENCE [LARGE SCALE GENOMIC DNA]</scope>
    <source>
        <strain evidence="1 2">DSM 21299</strain>
    </source>
</reference>
<accession>A0A846MBQ2</accession>
<dbReference type="EMBL" id="JAASQR010000004">
    <property type="protein sequence ID" value="NIJ18050.1"/>
    <property type="molecule type" value="Genomic_DNA"/>
</dbReference>
<keyword evidence="2" id="KW-1185">Reference proteome</keyword>
<protein>
    <submittedName>
        <fullName evidence="1">Uncharacterized protein</fullName>
    </submittedName>
</protein>
<comment type="caution">
    <text evidence="1">The sequence shown here is derived from an EMBL/GenBank/DDBJ whole genome shotgun (WGS) entry which is preliminary data.</text>
</comment>
<dbReference type="RefSeq" id="WP_167304944.1">
    <property type="nucleotide sequence ID" value="NZ_JAASQR010000004.1"/>
</dbReference>